<accession>A0A315EUB3</accession>
<evidence type="ECO:0000256" key="11">
    <source>
        <dbReference type="ARBA" id="ARBA00025119"/>
    </source>
</evidence>
<evidence type="ECO:0000256" key="5">
    <source>
        <dbReference type="ARBA" id="ARBA00022458"/>
    </source>
</evidence>
<dbReference type="Proteomes" id="UP000251341">
    <property type="component" value="Unassembled WGS sequence"/>
</dbReference>
<keyword evidence="4 12" id="KW-0813">Transport</keyword>
<dbReference type="PANTHER" id="PTHR43229:SF2">
    <property type="entry name" value="NODULATION PROTEIN J"/>
    <property type="match status" value="1"/>
</dbReference>
<feature type="transmembrane region" description="Helical" evidence="12">
    <location>
        <begin position="229"/>
        <end position="248"/>
    </location>
</feature>
<proteinExistence type="inferred from homology"/>
<feature type="transmembrane region" description="Helical" evidence="12">
    <location>
        <begin position="173"/>
        <end position="192"/>
    </location>
</feature>
<keyword evidence="10 12" id="KW-0472">Membrane</keyword>
<dbReference type="InterPro" id="IPR051784">
    <property type="entry name" value="Nod_factor_ABC_transporter"/>
</dbReference>
<dbReference type="RefSeq" id="WP_108402166.1">
    <property type="nucleotide sequence ID" value="NZ_NESP01000001.1"/>
</dbReference>
<keyword evidence="8 12" id="KW-0812">Transmembrane</keyword>
<dbReference type="Pfam" id="PF01061">
    <property type="entry name" value="ABC2_membrane"/>
    <property type="match status" value="1"/>
</dbReference>
<keyword evidence="5" id="KW-0536">Nodulation</keyword>
<dbReference type="PROSITE" id="PS51012">
    <property type="entry name" value="ABC_TM2"/>
    <property type="match status" value="1"/>
</dbReference>
<keyword evidence="9 12" id="KW-1133">Transmembrane helix</keyword>
<dbReference type="PRINTS" id="PR00164">
    <property type="entry name" value="ABC2TRNSPORT"/>
</dbReference>
<evidence type="ECO:0000256" key="1">
    <source>
        <dbReference type="ARBA" id="ARBA00004429"/>
    </source>
</evidence>
<dbReference type="InterPro" id="IPR000412">
    <property type="entry name" value="ABC_2_transport"/>
</dbReference>
<keyword evidence="15" id="KW-1185">Reference proteome</keyword>
<name>A0A315EUB3_9BURK</name>
<feature type="domain" description="ABC transmembrane type-2" evidence="13">
    <location>
        <begin position="24"/>
        <end position="254"/>
    </location>
</feature>
<dbReference type="EMBL" id="NESP01000001">
    <property type="protein sequence ID" value="PUE59604.1"/>
    <property type="molecule type" value="Genomic_DNA"/>
</dbReference>
<evidence type="ECO:0000256" key="2">
    <source>
        <dbReference type="ARBA" id="ARBA00008394"/>
    </source>
</evidence>
<evidence type="ECO:0000256" key="12">
    <source>
        <dbReference type="RuleBase" id="RU361157"/>
    </source>
</evidence>
<dbReference type="AlphaFoldDB" id="A0A315EUB3"/>
<evidence type="ECO:0000256" key="4">
    <source>
        <dbReference type="ARBA" id="ARBA00022448"/>
    </source>
</evidence>
<comment type="caution">
    <text evidence="14">The sequence shown here is derived from an EMBL/GenBank/DDBJ whole genome shotgun (WGS) entry which is preliminary data.</text>
</comment>
<dbReference type="GO" id="GO:0043190">
    <property type="term" value="C:ATP-binding cassette (ABC) transporter complex"/>
    <property type="evidence" value="ECO:0007669"/>
    <property type="project" value="InterPro"/>
</dbReference>
<dbReference type="PANTHER" id="PTHR43229">
    <property type="entry name" value="NODULATION PROTEIN J"/>
    <property type="match status" value="1"/>
</dbReference>
<comment type="subunit">
    <text evidence="3">The complex is composed of two ATP-binding proteins (NodI) and two transmembrane proteins (NodJ).</text>
</comment>
<dbReference type="GO" id="GO:0140359">
    <property type="term" value="F:ABC-type transporter activity"/>
    <property type="evidence" value="ECO:0007669"/>
    <property type="project" value="InterPro"/>
</dbReference>
<evidence type="ECO:0000313" key="15">
    <source>
        <dbReference type="Proteomes" id="UP000251341"/>
    </source>
</evidence>
<evidence type="ECO:0000256" key="10">
    <source>
        <dbReference type="ARBA" id="ARBA00023136"/>
    </source>
</evidence>
<sequence length="257" mass="28954">MNTYFRFWPVFLRNLLVWRKLAIPSLVANIAEPLMWLVAFGYGLGALVGDVTLGTDKVPYILFLASGSICMSAMNAATFEALYSAFSRMHVQKTWDGILNAPMRLDDVLLAEMLWAAFKSLFTITAILGVMFALGITQSWKLLAAWPILLFVGITFSCIALIFNALAKGYDFFTYYFTLFLTPMMFLSGVFFPRDQLPGIVRDISAWLPLTQAIALVRPLFLDQWPTDAALHLGVLAVYTVIAWKIALHLTKKRFRT</sequence>
<keyword evidence="6 12" id="KW-1003">Cell membrane</keyword>
<feature type="transmembrane region" description="Helical" evidence="12">
    <location>
        <begin position="60"/>
        <end position="83"/>
    </location>
</feature>
<evidence type="ECO:0000313" key="14">
    <source>
        <dbReference type="EMBL" id="PUE59604.1"/>
    </source>
</evidence>
<comment type="similarity">
    <text evidence="2">Belongs to the ABC-2 integral membrane protein family. Lipooligosaccharide exporter (TC 3.A.1.102) subfamily.</text>
</comment>
<evidence type="ECO:0000256" key="7">
    <source>
        <dbReference type="ARBA" id="ARBA00022519"/>
    </source>
</evidence>
<evidence type="ECO:0000256" key="3">
    <source>
        <dbReference type="ARBA" id="ARBA00011350"/>
    </source>
</evidence>
<evidence type="ECO:0000259" key="13">
    <source>
        <dbReference type="PROSITE" id="PS51012"/>
    </source>
</evidence>
<evidence type="ECO:0000256" key="6">
    <source>
        <dbReference type="ARBA" id="ARBA00022475"/>
    </source>
</evidence>
<organism evidence="14 15">
    <name type="scientific">Limnohabitans curvus</name>
    <dbReference type="NCBI Taxonomy" id="323423"/>
    <lineage>
        <taxon>Bacteria</taxon>
        <taxon>Pseudomonadati</taxon>
        <taxon>Pseudomonadota</taxon>
        <taxon>Betaproteobacteria</taxon>
        <taxon>Burkholderiales</taxon>
        <taxon>Comamonadaceae</taxon>
        <taxon>Limnohabitans</taxon>
    </lineage>
</organism>
<evidence type="ECO:0000256" key="8">
    <source>
        <dbReference type="ARBA" id="ARBA00022692"/>
    </source>
</evidence>
<feature type="transmembrane region" description="Helical" evidence="12">
    <location>
        <begin position="143"/>
        <end position="166"/>
    </location>
</feature>
<dbReference type="InterPro" id="IPR047817">
    <property type="entry name" value="ABC2_TM_bact-type"/>
</dbReference>
<gene>
    <name evidence="14" type="ORF">B9Z44_08475</name>
</gene>
<keyword evidence="7" id="KW-0997">Cell inner membrane</keyword>
<feature type="transmembrane region" description="Helical" evidence="12">
    <location>
        <begin position="113"/>
        <end position="137"/>
    </location>
</feature>
<dbReference type="InterPro" id="IPR005981">
    <property type="entry name" value="ABC_transptNodJ"/>
</dbReference>
<comment type="function">
    <text evidence="11">Part of the ABC transporter complex NodIJ involved in the export of the nodulation factors (Nod factors), the bacterial signal molecules that induce symbiosis and subsequent nodulation induction. Nod factors are LCO (lipo-chitin oligosaccharide), a modified beta-1,4-linked N-acetylglucosamine oligosaccharide. This subunit encodes the transporter.</text>
</comment>
<evidence type="ECO:0000256" key="9">
    <source>
        <dbReference type="ARBA" id="ARBA00022989"/>
    </source>
</evidence>
<protein>
    <recommendedName>
        <fullName evidence="12">Transport permease protein</fullName>
    </recommendedName>
</protein>
<dbReference type="NCBIfam" id="TIGR01291">
    <property type="entry name" value="nodJ"/>
    <property type="match status" value="1"/>
</dbReference>
<feature type="transmembrane region" description="Helical" evidence="12">
    <location>
        <begin position="21"/>
        <end position="48"/>
    </location>
</feature>
<reference evidence="14 15" key="1">
    <citation type="submission" date="2017-04" db="EMBL/GenBank/DDBJ databases">
        <title>Unexpected and diverse lifestyles within the genus Limnohabitans.</title>
        <authorList>
            <person name="Kasalicky V."/>
            <person name="Mehrshad M."/>
            <person name="Andrei S.-A."/>
            <person name="Salcher M."/>
            <person name="Kratochvilova H."/>
            <person name="Simek K."/>
            <person name="Ghai R."/>
        </authorList>
    </citation>
    <scope>NUCLEOTIDE SEQUENCE [LARGE SCALE GENOMIC DNA]</scope>
    <source>
        <strain evidence="14 15">MWH-C5</strain>
    </source>
</reference>
<dbReference type="InterPro" id="IPR013525">
    <property type="entry name" value="ABC2_TM"/>
</dbReference>
<dbReference type="PIRSF" id="PIRSF006648">
    <property type="entry name" value="DrrB"/>
    <property type="match status" value="1"/>
</dbReference>
<dbReference type="GO" id="GO:0015772">
    <property type="term" value="P:oligosaccharide transport"/>
    <property type="evidence" value="ECO:0007669"/>
    <property type="project" value="InterPro"/>
</dbReference>
<comment type="subcellular location">
    <subcellularLocation>
        <location evidence="1 12">Cell inner membrane</location>
        <topology evidence="1 12">Multi-pass membrane protein</topology>
    </subcellularLocation>
</comment>